<reference evidence="2" key="2">
    <citation type="submission" date="2019-04" db="EMBL/GenBank/DDBJ databases">
        <title>Unravelling the molecular evolution of spider venoms.</title>
        <authorList>
            <person name="Pineda S."/>
        </authorList>
    </citation>
    <scope>NUCLEOTIDE SEQUENCE</scope>
</reference>
<keyword evidence="1" id="KW-0732">Signal</keyword>
<proteinExistence type="predicted"/>
<feature type="signal peptide" evidence="1">
    <location>
        <begin position="1"/>
        <end position="16"/>
    </location>
</feature>
<evidence type="ECO:0000256" key="1">
    <source>
        <dbReference type="SAM" id="SignalP"/>
    </source>
</evidence>
<dbReference type="AlphaFoldDB" id="A0A482ZB68"/>
<protein>
    <submittedName>
        <fullName evidence="2">U40-Austrotoxin-Ht1g_1</fullName>
    </submittedName>
</protein>
<name>A0A482ZB68_9ARAC</name>
<dbReference type="EMBL" id="HAGM01000280">
    <property type="protein sequence ID" value="SMD29366.1"/>
    <property type="molecule type" value="Transcribed_RNA"/>
</dbReference>
<sequence length="101" mass="11027">MKVIACMMLLVAVACATMVDKDEIQQNMMEEHMEDTAESGVQMRACAADNNRCSSSVALLTRGVLSANAIYSVRTADAQGGESSLSSLDIARIDFQNMYYY</sequence>
<accession>A0A482ZB68</accession>
<dbReference type="PROSITE" id="PS51257">
    <property type="entry name" value="PROKAR_LIPOPROTEIN"/>
    <property type="match status" value="1"/>
</dbReference>
<reference evidence="2" key="1">
    <citation type="submission" date="2017-03" db="EMBL/GenBank/DDBJ databases">
        <authorList>
            <person name="QRISCLOUD D."/>
        </authorList>
    </citation>
    <scope>NUCLEOTIDE SEQUENCE</scope>
</reference>
<feature type="chain" id="PRO_5019749224" evidence="1">
    <location>
        <begin position="17"/>
        <end position="101"/>
    </location>
</feature>
<organism evidence="2">
    <name type="scientific">Hickmania troglodytes</name>
    <dbReference type="NCBI Taxonomy" id="489260"/>
    <lineage>
        <taxon>Eukaryota</taxon>
        <taxon>Metazoa</taxon>
        <taxon>Ecdysozoa</taxon>
        <taxon>Arthropoda</taxon>
        <taxon>Chelicerata</taxon>
        <taxon>Arachnida</taxon>
        <taxon>Araneae</taxon>
        <taxon>Araneomorphae</taxon>
        <taxon>Austrochilidae</taxon>
        <taxon>Hickmania</taxon>
    </lineage>
</organism>
<evidence type="ECO:0000313" key="2">
    <source>
        <dbReference type="EMBL" id="SMD29366.1"/>
    </source>
</evidence>